<dbReference type="RefSeq" id="WP_313932431.1">
    <property type="nucleotide sequence ID" value="NZ_JANFPJ010000006.1"/>
</dbReference>
<dbReference type="PROSITE" id="PS51257">
    <property type="entry name" value="PROKAR_LIPOPROTEIN"/>
    <property type="match status" value="1"/>
</dbReference>
<gene>
    <name evidence="1" type="ORF">NOG12_03620</name>
</gene>
<sequence>MRKSERPRKPPYWSNRLQRMVQLGILLIALVSCQQVLANPLSHRSEGSEGKYPKAVSTAQLATLLDLLAMPPNGWLIAVPVRPTRVEFSPQSPVHVMQSPSATACRYPIQLQVPEGRGELKAYQLLHQWEHHPLAKPMYELGFCWQLQPYPKAVNECQQVTARGRLQCHLQGPLGGGNHHADPTQARYRVLLVEQSGIASASQQRQDFSMVLSLAAPVELLAHELGHWLGLADEYAMSAPLAAAFCRGDYQHPSLNIVVTDSRQLSAEQLQQLWQTLPWRTAVEDWRLLAQPTSLTNSQGEPLWELGSAPEQIGLHAVDTCQNSDYFAWRPLAEITAMQYFDSARWPSLYLELIQQQYAH</sequence>
<dbReference type="EMBL" id="JANFPJ010000006">
    <property type="protein sequence ID" value="MDT7525179.1"/>
    <property type="molecule type" value="Genomic_DNA"/>
</dbReference>
<evidence type="ECO:0000313" key="2">
    <source>
        <dbReference type="Proteomes" id="UP001305027"/>
    </source>
</evidence>
<proteinExistence type="predicted"/>
<reference evidence="1 2" key="1">
    <citation type="submission" date="2022-07" db="EMBL/GenBank/DDBJ databases">
        <title>Pseudidiomarina sp. nov, a marine bacterium isolated from Pacific Ocean.</title>
        <authorList>
            <person name="Wang Y."/>
        </authorList>
    </citation>
    <scope>NUCLEOTIDE SEQUENCE [LARGE SCALE GENOMIC DNA]</scope>
    <source>
        <strain evidence="1 2">GXY010</strain>
    </source>
</reference>
<evidence type="ECO:0008006" key="3">
    <source>
        <dbReference type="Google" id="ProtNLM"/>
    </source>
</evidence>
<accession>A0ABU3KUK5</accession>
<dbReference type="Proteomes" id="UP001305027">
    <property type="component" value="Unassembled WGS sequence"/>
</dbReference>
<protein>
    <recommendedName>
        <fullName evidence="3">Peptidase M10 metallopeptidase domain-containing protein</fullName>
    </recommendedName>
</protein>
<dbReference type="SUPFAM" id="SSF55486">
    <property type="entry name" value="Metalloproteases ('zincins'), catalytic domain"/>
    <property type="match status" value="1"/>
</dbReference>
<organism evidence="1 2">
    <name type="scientific">Pseudidiomarina fusca</name>
    <dbReference type="NCBI Taxonomy" id="2965078"/>
    <lineage>
        <taxon>Bacteria</taxon>
        <taxon>Pseudomonadati</taxon>
        <taxon>Pseudomonadota</taxon>
        <taxon>Gammaproteobacteria</taxon>
        <taxon>Alteromonadales</taxon>
        <taxon>Idiomarinaceae</taxon>
        <taxon>Pseudidiomarina</taxon>
    </lineage>
</organism>
<comment type="caution">
    <text evidence="1">The sequence shown here is derived from an EMBL/GenBank/DDBJ whole genome shotgun (WGS) entry which is preliminary data.</text>
</comment>
<keyword evidence="2" id="KW-1185">Reference proteome</keyword>
<name>A0ABU3KUK5_9GAMM</name>
<evidence type="ECO:0000313" key="1">
    <source>
        <dbReference type="EMBL" id="MDT7525179.1"/>
    </source>
</evidence>